<keyword evidence="3" id="KW-0249">Electron transport</keyword>
<sequence>MSVTKITQDVFQKEVLEHKGVVFVDFYADWCGPCKLTEPIIHDMAESAEYKDKVKFVQVDVDANQELSGKYNIFSIPTFITFKDGAPVNQFAGARDKTAFEEEIKKAL</sequence>
<dbReference type="NCBIfam" id="TIGR01068">
    <property type="entry name" value="thioredoxin"/>
    <property type="match status" value="1"/>
</dbReference>
<evidence type="ECO:0000256" key="5">
    <source>
        <dbReference type="ARBA" id="ARBA00023284"/>
    </source>
</evidence>
<evidence type="ECO:0000256" key="9">
    <source>
        <dbReference type="PIRSR" id="PIRSR000077-4"/>
    </source>
</evidence>
<feature type="active site" description="Nucleophile" evidence="8">
    <location>
        <position position="34"/>
    </location>
</feature>
<proteinExistence type="inferred from homology"/>
<feature type="site" description="Deprotonates C-terminal active site Cys" evidence="8">
    <location>
        <position position="25"/>
    </location>
</feature>
<comment type="similarity">
    <text evidence="1 7">Belongs to the thioredoxin family.</text>
</comment>
<evidence type="ECO:0000313" key="11">
    <source>
        <dbReference type="EMBL" id="OGK39994.1"/>
    </source>
</evidence>
<keyword evidence="4 9" id="KW-1015">Disulfide bond</keyword>
<evidence type="ECO:0000256" key="3">
    <source>
        <dbReference type="ARBA" id="ARBA00022982"/>
    </source>
</evidence>
<dbReference type="InterPro" id="IPR013766">
    <property type="entry name" value="Thioredoxin_domain"/>
</dbReference>
<evidence type="ECO:0000259" key="10">
    <source>
        <dbReference type="PROSITE" id="PS51352"/>
    </source>
</evidence>
<dbReference type="Proteomes" id="UP000179024">
    <property type="component" value="Unassembled WGS sequence"/>
</dbReference>
<dbReference type="GO" id="GO:0015035">
    <property type="term" value="F:protein-disulfide reductase activity"/>
    <property type="evidence" value="ECO:0007669"/>
    <property type="project" value="UniProtKB-UniRule"/>
</dbReference>
<evidence type="ECO:0000313" key="12">
    <source>
        <dbReference type="Proteomes" id="UP000179024"/>
    </source>
</evidence>
<accession>A0A1F7I9G1</accession>
<gene>
    <name evidence="11" type="ORF">A3F34_02355</name>
</gene>
<feature type="disulfide bond" description="Redox-active" evidence="9">
    <location>
        <begin position="31"/>
        <end position="34"/>
    </location>
</feature>
<dbReference type="SUPFAM" id="SSF52833">
    <property type="entry name" value="Thioredoxin-like"/>
    <property type="match status" value="1"/>
</dbReference>
<protein>
    <recommendedName>
        <fullName evidence="6 7">Thioredoxin</fullName>
    </recommendedName>
</protein>
<evidence type="ECO:0000256" key="7">
    <source>
        <dbReference type="PIRNR" id="PIRNR000077"/>
    </source>
</evidence>
<dbReference type="AlphaFoldDB" id="A0A1F7I9G1"/>
<dbReference type="Pfam" id="PF00085">
    <property type="entry name" value="Thioredoxin"/>
    <property type="match status" value="1"/>
</dbReference>
<evidence type="ECO:0000256" key="8">
    <source>
        <dbReference type="PIRSR" id="PIRSR000077-1"/>
    </source>
</evidence>
<dbReference type="FunFam" id="3.40.30.10:FF:000001">
    <property type="entry name" value="Thioredoxin"/>
    <property type="match status" value="1"/>
</dbReference>
<dbReference type="CDD" id="cd02947">
    <property type="entry name" value="TRX_family"/>
    <property type="match status" value="1"/>
</dbReference>
<dbReference type="InterPro" id="IPR017937">
    <property type="entry name" value="Thioredoxin_CS"/>
</dbReference>
<evidence type="ECO:0000256" key="4">
    <source>
        <dbReference type="ARBA" id="ARBA00023157"/>
    </source>
</evidence>
<comment type="caution">
    <text evidence="11">The sequence shown here is derived from an EMBL/GenBank/DDBJ whole genome shotgun (WGS) entry which is preliminary data.</text>
</comment>
<dbReference type="GO" id="GO:0005737">
    <property type="term" value="C:cytoplasm"/>
    <property type="evidence" value="ECO:0007669"/>
    <property type="project" value="TreeGrafter"/>
</dbReference>
<organism evidence="11 12">
    <name type="scientific">Candidatus Roizmanbacteria bacterium RIFCSPHIGHO2_12_FULL_44_10</name>
    <dbReference type="NCBI Taxonomy" id="1802054"/>
    <lineage>
        <taxon>Bacteria</taxon>
        <taxon>Candidatus Roizmaniibacteriota</taxon>
    </lineage>
</organism>
<keyword evidence="2" id="KW-0813">Transport</keyword>
<feature type="active site" description="Nucleophile" evidence="8">
    <location>
        <position position="31"/>
    </location>
</feature>
<dbReference type="PANTHER" id="PTHR45663:SF11">
    <property type="entry name" value="GEO12009P1"/>
    <property type="match status" value="1"/>
</dbReference>
<feature type="site" description="Contributes to redox potential value" evidence="8">
    <location>
        <position position="32"/>
    </location>
</feature>
<evidence type="ECO:0000256" key="2">
    <source>
        <dbReference type="ARBA" id="ARBA00022448"/>
    </source>
</evidence>
<dbReference type="PROSITE" id="PS51352">
    <property type="entry name" value="THIOREDOXIN_2"/>
    <property type="match status" value="1"/>
</dbReference>
<dbReference type="InterPro" id="IPR005746">
    <property type="entry name" value="Thioredoxin"/>
</dbReference>
<name>A0A1F7I9G1_9BACT</name>
<evidence type="ECO:0000256" key="1">
    <source>
        <dbReference type="ARBA" id="ARBA00008987"/>
    </source>
</evidence>
<dbReference type="InterPro" id="IPR036249">
    <property type="entry name" value="Thioredoxin-like_sf"/>
</dbReference>
<dbReference type="PIRSF" id="PIRSF000077">
    <property type="entry name" value="Thioredoxin"/>
    <property type="match status" value="1"/>
</dbReference>
<evidence type="ECO:0000256" key="6">
    <source>
        <dbReference type="NCBIfam" id="TIGR01068"/>
    </source>
</evidence>
<feature type="site" description="Contributes to redox potential value" evidence="8">
    <location>
        <position position="33"/>
    </location>
</feature>
<dbReference type="PROSITE" id="PS00194">
    <property type="entry name" value="THIOREDOXIN_1"/>
    <property type="match status" value="1"/>
</dbReference>
<dbReference type="Gene3D" id="3.40.30.10">
    <property type="entry name" value="Glutaredoxin"/>
    <property type="match status" value="1"/>
</dbReference>
<reference evidence="11 12" key="1">
    <citation type="journal article" date="2016" name="Nat. Commun.">
        <title>Thousands of microbial genomes shed light on interconnected biogeochemical processes in an aquifer system.</title>
        <authorList>
            <person name="Anantharaman K."/>
            <person name="Brown C.T."/>
            <person name="Hug L.A."/>
            <person name="Sharon I."/>
            <person name="Castelle C.J."/>
            <person name="Probst A.J."/>
            <person name="Thomas B.C."/>
            <person name="Singh A."/>
            <person name="Wilkins M.J."/>
            <person name="Karaoz U."/>
            <person name="Brodie E.L."/>
            <person name="Williams K.H."/>
            <person name="Hubbard S.S."/>
            <person name="Banfield J.F."/>
        </authorList>
    </citation>
    <scope>NUCLEOTIDE SEQUENCE [LARGE SCALE GENOMIC DNA]</scope>
</reference>
<dbReference type="PRINTS" id="PR00421">
    <property type="entry name" value="THIOREDOXIN"/>
</dbReference>
<dbReference type="EMBL" id="MGAE01000008">
    <property type="protein sequence ID" value="OGK39994.1"/>
    <property type="molecule type" value="Genomic_DNA"/>
</dbReference>
<feature type="domain" description="Thioredoxin" evidence="10">
    <location>
        <begin position="1"/>
        <end position="108"/>
    </location>
</feature>
<dbReference type="PANTHER" id="PTHR45663">
    <property type="entry name" value="GEO12009P1"/>
    <property type="match status" value="1"/>
</dbReference>
<keyword evidence="5 9" id="KW-0676">Redox-active center</keyword>